<proteinExistence type="predicted"/>
<accession>A0A7V8RCQ4</accession>
<protein>
    <submittedName>
        <fullName evidence="2">DUF1491 family protein</fullName>
    </submittedName>
</protein>
<gene>
    <name evidence="2" type="ORF">FG486_06855</name>
</gene>
<name>A0A7V8RCQ4_9SPHN</name>
<dbReference type="Pfam" id="PF07372">
    <property type="entry name" value="DUF1491"/>
    <property type="match status" value="1"/>
</dbReference>
<comment type="caution">
    <text evidence="2">The sequence shown here is derived from an EMBL/GenBank/DDBJ whole genome shotgun (WGS) entry which is preliminary data.</text>
</comment>
<dbReference type="EMBL" id="VDES01000002">
    <property type="protein sequence ID" value="MBA1374052.1"/>
    <property type="molecule type" value="Genomic_DNA"/>
</dbReference>
<keyword evidence="3" id="KW-1185">Reference proteome</keyword>
<evidence type="ECO:0000313" key="3">
    <source>
        <dbReference type="Proteomes" id="UP000589292"/>
    </source>
</evidence>
<feature type="region of interest" description="Disordered" evidence="1">
    <location>
        <begin position="1"/>
        <end position="24"/>
    </location>
</feature>
<evidence type="ECO:0000256" key="1">
    <source>
        <dbReference type="SAM" id="MobiDB-lite"/>
    </source>
</evidence>
<organism evidence="2 3">
    <name type="scientific">Sphingomonas ursincola</name>
    <dbReference type="NCBI Taxonomy" id="56361"/>
    <lineage>
        <taxon>Bacteria</taxon>
        <taxon>Pseudomonadati</taxon>
        <taxon>Pseudomonadota</taxon>
        <taxon>Alphaproteobacteria</taxon>
        <taxon>Sphingomonadales</taxon>
        <taxon>Sphingomonadaceae</taxon>
        <taxon>Sphingomonas</taxon>
    </lineage>
</organism>
<dbReference type="InterPro" id="IPR009964">
    <property type="entry name" value="DUF1491"/>
</dbReference>
<reference evidence="2 3" key="1">
    <citation type="journal article" date="1994" name="Int. J. Syst. Bacteriol.">
        <title>Phylogenetic positions of novel aerobic, bacteriochlorophyll a-containing bacteria and description of Roseococcus thiosulfatophilus gen. nov., sp. nov., Erythromicrobium ramosum gen. nov., sp. nov., and Erythrobacter litoralis sp. nov.</title>
        <authorList>
            <person name="Yurkov V."/>
            <person name="Stackebrandt E."/>
            <person name="Holmes A."/>
            <person name="Fuerst J.A."/>
            <person name="Hugenholtz P."/>
            <person name="Golecki J."/>
            <person name="Gad'on N."/>
            <person name="Gorlenko V.M."/>
            <person name="Kompantseva E.I."/>
            <person name="Drews G."/>
        </authorList>
    </citation>
    <scope>NUCLEOTIDE SEQUENCE [LARGE SCALE GENOMIC DNA]</scope>
    <source>
        <strain evidence="2 3">KR-99</strain>
    </source>
</reference>
<sequence length="168" mass="18276">MGKRPPARLGGRIPAGGQPWRGDRARHGHVHALAHRAVGAGRLQAADRGQPVIEPRLATHVRIEALKRLTAASGGFATIIAKGDPVSGAILIARTVRGQDNALFELFRGLDGQAEWQEVWSDDSGSLARQGSMDEYVERRRLRDADLWIIELDVASRAQFNAIMGQTS</sequence>
<dbReference type="Gene3D" id="3.40.1530.20">
    <property type="entry name" value="Protein of unknown function (DUF1491)"/>
    <property type="match status" value="1"/>
</dbReference>
<evidence type="ECO:0000313" key="2">
    <source>
        <dbReference type="EMBL" id="MBA1374052.1"/>
    </source>
</evidence>
<dbReference type="Proteomes" id="UP000589292">
    <property type="component" value="Unassembled WGS sequence"/>
</dbReference>
<dbReference type="AlphaFoldDB" id="A0A7V8RCQ4"/>